<dbReference type="PRINTS" id="PR00473">
    <property type="entry name" value="GALCTOKINASE"/>
</dbReference>
<dbReference type="PANTHER" id="PTHR10457:SF7">
    <property type="entry name" value="GALACTOKINASE-RELATED"/>
    <property type="match status" value="1"/>
</dbReference>
<evidence type="ECO:0000259" key="8">
    <source>
        <dbReference type="Pfam" id="PF10509"/>
    </source>
</evidence>
<dbReference type="GO" id="GO:0006012">
    <property type="term" value="P:galactose metabolic process"/>
    <property type="evidence" value="ECO:0007669"/>
    <property type="project" value="InterPro"/>
</dbReference>
<evidence type="ECO:0000256" key="3">
    <source>
        <dbReference type="ARBA" id="ARBA00022741"/>
    </source>
</evidence>
<evidence type="ECO:0000313" key="9">
    <source>
        <dbReference type="EMBL" id="NOV49553.1"/>
    </source>
</evidence>
<evidence type="ECO:0000259" key="7">
    <source>
        <dbReference type="Pfam" id="PF08544"/>
    </source>
</evidence>
<dbReference type="InterPro" id="IPR006206">
    <property type="entry name" value="Mevalonate/galactokinase"/>
</dbReference>
<dbReference type="Gene3D" id="1.20.1440.340">
    <property type="match status" value="1"/>
</dbReference>
<keyword evidence="4 9" id="KW-0418">Kinase</keyword>
<feature type="domain" description="GHMP kinase C-terminal" evidence="7">
    <location>
        <begin position="384"/>
        <end position="445"/>
    </location>
</feature>
<dbReference type="InterPro" id="IPR020568">
    <property type="entry name" value="Ribosomal_Su5_D2-typ_SF"/>
</dbReference>
<dbReference type="PROSITE" id="PS00627">
    <property type="entry name" value="GHMP_KINASES_ATP"/>
    <property type="match status" value="1"/>
</dbReference>
<dbReference type="PRINTS" id="PR00959">
    <property type="entry name" value="MEVGALKINASE"/>
</dbReference>
<evidence type="ECO:0000256" key="2">
    <source>
        <dbReference type="ARBA" id="ARBA00022679"/>
    </source>
</evidence>
<keyword evidence="3" id="KW-0547">Nucleotide-binding</keyword>
<dbReference type="AlphaFoldDB" id="A0A6M2DTU9"/>
<dbReference type="InterPro" id="IPR006203">
    <property type="entry name" value="GHMP_knse_ATP-bd_CS"/>
</dbReference>
<keyword evidence="5" id="KW-0067">ATP-binding</keyword>
<dbReference type="PANTHER" id="PTHR10457">
    <property type="entry name" value="MEVALONATE KINASE/GALACTOKINASE"/>
    <property type="match status" value="1"/>
</dbReference>
<reference evidence="9" key="1">
    <citation type="submission" date="2020-03" db="EMBL/GenBank/DDBJ databases">
        <title>Transcriptomic Profiling of the Digestive Tract of the Rat Flea, Xenopsylla cheopis, Following Blood Feeding and Infection with Yersinia pestis.</title>
        <authorList>
            <person name="Bland D.M."/>
            <person name="Martens C.A."/>
            <person name="Virtaneva K."/>
            <person name="Kanakabandi K."/>
            <person name="Long D."/>
            <person name="Rosenke R."/>
            <person name="Saturday G.A."/>
            <person name="Hoyt F.H."/>
            <person name="Bruno D.P."/>
            <person name="Ribeiro J.M.C."/>
            <person name="Hinnebusch J."/>
        </authorList>
    </citation>
    <scope>NUCLEOTIDE SEQUENCE</scope>
</reference>
<dbReference type="InterPro" id="IPR036554">
    <property type="entry name" value="GHMP_kinase_C_sf"/>
</dbReference>
<evidence type="ECO:0000256" key="5">
    <source>
        <dbReference type="ARBA" id="ARBA00022840"/>
    </source>
</evidence>
<dbReference type="PROSITE" id="PS00106">
    <property type="entry name" value="GALACTOKINASE"/>
    <property type="match status" value="1"/>
</dbReference>
<dbReference type="InterPro" id="IPR019741">
    <property type="entry name" value="Galactokinase_CS"/>
</dbReference>
<dbReference type="InterPro" id="IPR014721">
    <property type="entry name" value="Ribsml_uS5_D2-typ_fold_subgr"/>
</dbReference>
<dbReference type="Pfam" id="PF00288">
    <property type="entry name" value="GHMP_kinases_N"/>
    <property type="match status" value="1"/>
</dbReference>
<name>A0A6M2DTU9_XENCH</name>
<evidence type="ECO:0000256" key="1">
    <source>
        <dbReference type="ARBA" id="ARBA00006566"/>
    </source>
</evidence>
<protein>
    <submittedName>
        <fullName evidence="9">Putative galactokinase</fullName>
    </submittedName>
</protein>
<proteinExistence type="inferred from homology"/>
<feature type="domain" description="Galactokinase N-terminal" evidence="8">
    <location>
        <begin position="28"/>
        <end position="75"/>
    </location>
</feature>
<dbReference type="InterPro" id="IPR000705">
    <property type="entry name" value="Galactokinase"/>
</dbReference>
<dbReference type="Pfam" id="PF10509">
    <property type="entry name" value="GalKase_gal_bdg"/>
    <property type="match status" value="1"/>
</dbReference>
<dbReference type="GO" id="GO:0004335">
    <property type="term" value="F:galactokinase activity"/>
    <property type="evidence" value="ECO:0007669"/>
    <property type="project" value="InterPro"/>
</dbReference>
<comment type="similarity">
    <text evidence="1">Belongs to the GHMP kinase family. GalK subfamily.</text>
</comment>
<dbReference type="Pfam" id="PF08544">
    <property type="entry name" value="GHMP_kinases_C"/>
    <property type="match status" value="1"/>
</dbReference>
<dbReference type="GO" id="GO:0005524">
    <property type="term" value="F:ATP binding"/>
    <property type="evidence" value="ECO:0007669"/>
    <property type="project" value="UniProtKB-KW"/>
</dbReference>
<dbReference type="Gene3D" id="3.30.230.10">
    <property type="match status" value="1"/>
</dbReference>
<sequence length="490" mass="54791">MTSDSSRTVNVNHLEDVSDPRILNLIQHFEKKYQEKPSYLVRVPGRVNLIGEHIDYCGYAVLPMALSQDIMLACKVSTDNNIYLSNVDNKYEYHYCSVNDIRISNERPLWYDYVLCGVKGALDEVASKTNGTATINGHTQNGDDNGVQNHGDFTSAFTGIKLAFSGTVPPAAGLSSSSALVSASLLAMAYTLKIDLNRQKLATLSAISERYIGTLSGGMDQAIAFLGQKGCASYIQFNPLSATSVQLPKDAIFVIAHSLQEANKAANQNYNIRVIECQLASKIIAKNQNLNWKDIQTPKQLQDALKLDLPEMISLCDRVLDQDVYSRKDICEILEISQKYFVESLLTPKVRTLLFEFKLRQRGLHVFNEAYRVLKFRELCSSSKNDLEALGQLMKESHDSLSNLYECSHESLDKMVELGKSVNVRSRLTGAGWGGCIVALCQKGREKVYIEVLKHEYYSKFEKKQFLGKSIDELVFSTQPQNGAEIFVVE</sequence>
<dbReference type="Gene3D" id="3.30.70.3170">
    <property type="match status" value="1"/>
</dbReference>
<dbReference type="SUPFAM" id="SSF55060">
    <property type="entry name" value="GHMP Kinase, C-terminal domain"/>
    <property type="match status" value="1"/>
</dbReference>
<accession>A0A6M2DTU9</accession>
<dbReference type="GO" id="GO:0005829">
    <property type="term" value="C:cytosol"/>
    <property type="evidence" value="ECO:0007669"/>
    <property type="project" value="TreeGrafter"/>
</dbReference>
<dbReference type="NCBIfam" id="TIGR00131">
    <property type="entry name" value="gal_kin"/>
    <property type="match status" value="1"/>
</dbReference>
<dbReference type="InterPro" id="IPR013750">
    <property type="entry name" value="GHMP_kinase_C_dom"/>
</dbReference>
<dbReference type="PIRSF" id="PIRSF000530">
    <property type="entry name" value="Galactokinase"/>
    <property type="match status" value="1"/>
</dbReference>
<organism evidence="9">
    <name type="scientific">Xenopsylla cheopis</name>
    <name type="common">Oriental rat flea</name>
    <name type="synonym">Pulex cheopis</name>
    <dbReference type="NCBI Taxonomy" id="163159"/>
    <lineage>
        <taxon>Eukaryota</taxon>
        <taxon>Metazoa</taxon>
        <taxon>Ecdysozoa</taxon>
        <taxon>Arthropoda</taxon>
        <taxon>Hexapoda</taxon>
        <taxon>Insecta</taxon>
        <taxon>Pterygota</taxon>
        <taxon>Neoptera</taxon>
        <taxon>Endopterygota</taxon>
        <taxon>Siphonaptera</taxon>
        <taxon>Pulicidae</taxon>
        <taxon>Xenopsyllinae</taxon>
        <taxon>Xenopsylla</taxon>
    </lineage>
</organism>
<dbReference type="SUPFAM" id="SSF54211">
    <property type="entry name" value="Ribosomal protein S5 domain 2-like"/>
    <property type="match status" value="1"/>
</dbReference>
<evidence type="ECO:0000256" key="4">
    <source>
        <dbReference type="ARBA" id="ARBA00022777"/>
    </source>
</evidence>
<dbReference type="InterPro" id="IPR019539">
    <property type="entry name" value="GalKase_N"/>
</dbReference>
<dbReference type="InterPro" id="IPR006204">
    <property type="entry name" value="GHMP_kinase_N_dom"/>
</dbReference>
<feature type="domain" description="GHMP kinase N-terminal" evidence="6">
    <location>
        <begin position="155"/>
        <end position="227"/>
    </location>
</feature>
<evidence type="ECO:0000259" key="6">
    <source>
        <dbReference type="Pfam" id="PF00288"/>
    </source>
</evidence>
<dbReference type="EMBL" id="GIIL01005827">
    <property type="protein sequence ID" value="NOV49553.1"/>
    <property type="molecule type" value="Transcribed_RNA"/>
</dbReference>
<keyword evidence="2" id="KW-0808">Transferase</keyword>